<protein>
    <submittedName>
        <fullName evidence="1">Uncharacterized protein</fullName>
    </submittedName>
</protein>
<dbReference type="GeneID" id="25906893"/>
<proteinExistence type="predicted"/>
<name>A0A0L0FZ81_9EUKA</name>
<accession>A0A0L0FZ81</accession>
<dbReference type="AlphaFoldDB" id="A0A0L0FZ81"/>
<dbReference type="Proteomes" id="UP000054560">
    <property type="component" value="Unassembled WGS sequence"/>
</dbReference>
<evidence type="ECO:0000313" key="2">
    <source>
        <dbReference type="Proteomes" id="UP000054560"/>
    </source>
</evidence>
<gene>
    <name evidence="1" type="ORF">SARC_06389</name>
</gene>
<organism evidence="1 2">
    <name type="scientific">Sphaeroforma arctica JP610</name>
    <dbReference type="NCBI Taxonomy" id="667725"/>
    <lineage>
        <taxon>Eukaryota</taxon>
        <taxon>Ichthyosporea</taxon>
        <taxon>Ichthyophonida</taxon>
        <taxon>Sphaeroforma</taxon>
    </lineage>
</organism>
<reference evidence="1 2" key="1">
    <citation type="submission" date="2011-02" db="EMBL/GenBank/DDBJ databases">
        <title>The Genome Sequence of Sphaeroforma arctica JP610.</title>
        <authorList>
            <consortium name="The Broad Institute Genome Sequencing Platform"/>
            <person name="Russ C."/>
            <person name="Cuomo C."/>
            <person name="Young S.K."/>
            <person name="Zeng Q."/>
            <person name="Gargeya S."/>
            <person name="Alvarado L."/>
            <person name="Berlin A."/>
            <person name="Chapman S.B."/>
            <person name="Chen Z."/>
            <person name="Freedman E."/>
            <person name="Gellesch M."/>
            <person name="Goldberg J."/>
            <person name="Griggs A."/>
            <person name="Gujja S."/>
            <person name="Heilman E."/>
            <person name="Heiman D."/>
            <person name="Howarth C."/>
            <person name="Mehta T."/>
            <person name="Neiman D."/>
            <person name="Pearson M."/>
            <person name="Roberts A."/>
            <person name="Saif S."/>
            <person name="Shea T."/>
            <person name="Shenoy N."/>
            <person name="Sisk P."/>
            <person name="Stolte C."/>
            <person name="Sykes S."/>
            <person name="White J."/>
            <person name="Yandava C."/>
            <person name="Burger G."/>
            <person name="Gray M.W."/>
            <person name="Holland P.W.H."/>
            <person name="King N."/>
            <person name="Lang F.B.F."/>
            <person name="Roger A.J."/>
            <person name="Ruiz-Trillo I."/>
            <person name="Haas B."/>
            <person name="Nusbaum C."/>
            <person name="Birren B."/>
        </authorList>
    </citation>
    <scope>NUCLEOTIDE SEQUENCE [LARGE SCALE GENOMIC DNA]</scope>
    <source>
        <strain evidence="1 2">JP610</strain>
    </source>
</reference>
<sequence length="89" mass="10357">MPIRFSDKVDSLHMLRSCCASCTARTYNYLWELIKKCTFISYEGEEADTRDDVLPFDNAKDILVPYLIPHGIADGAVRPNQKQYWAHFR</sequence>
<dbReference type="RefSeq" id="XP_014155180.1">
    <property type="nucleotide sequence ID" value="XM_014299705.1"/>
</dbReference>
<dbReference type="EMBL" id="KQ242050">
    <property type="protein sequence ID" value="KNC81278.1"/>
    <property type="molecule type" value="Genomic_DNA"/>
</dbReference>
<evidence type="ECO:0000313" key="1">
    <source>
        <dbReference type="EMBL" id="KNC81278.1"/>
    </source>
</evidence>
<keyword evidence="2" id="KW-1185">Reference proteome</keyword>